<feature type="region of interest" description="Disordered" evidence="1">
    <location>
        <begin position="1"/>
        <end position="26"/>
    </location>
</feature>
<protein>
    <submittedName>
        <fullName evidence="2">Uncharacterized protein</fullName>
    </submittedName>
</protein>
<accession>A0A4C1UX15</accession>
<comment type="caution">
    <text evidence="2">The sequence shown here is derived from an EMBL/GenBank/DDBJ whole genome shotgun (WGS) entry which is preliminary data.</text>
</comment>
<evidence type="ECO:0000256" key="1">
    <source>
        <dbReference type="SAM" id="MobiDB-lite"/>
    </source>
</evidence>
<organism evidence="2 3">
    <name type="scientific">Eumeta variegata</name>
    <name type="common">Bagworm moth</name>
    <name type="synonym">Eumeta japonica</name>
    <dbReference type="NCBI Taxonomy" id="151549"/>
    <lineage>
        <taxon>Eukaryota</taxon>
        <taxon>Metazoa</taxon>
        <taxon>Ecdysozoa</taxon>
        <taxon>Arthropoda</taxon>
        <taxon>Hexapoda</taxon>
        <taxon>Insecta</taxon>
        <taxon>Pterygota</taxon>
        <taxon>Neoptera</taxon>
        <taxon>Endopterygota</taxon>
        <taxon>Lepidoptera</taxon>
        <taxon>Glossata</taxon>
        <taxon>Ditrysia</taxon>
        <taxon>Tineoidea</taxon>
        <taxon>Psychidae</taxon>
        <taxon>Oiketicinae</taxon>
        <taxon>Eumeta</taxon>
    </lineage>
</organism>
<gene>
    <name evidence="2" type="ORF">EVAR_94726_1</name>
</gene>
<name>A0A4C1UX15_EUMVA</name>
<reference evidence="2 3" key="1">
    <citation type="journal article" date="2019" name="Commun. Biol.">
        <title>The bagworm genome reveals a unique fibroin gene that provides high tensile strength.</title>
        <authorList>
            <person name="Kono N."/>
            <person name="Nakamura H."/>
            <person name="Ohtoshi R."/>
            <person name="Tomita M."/>
            <person name="Numata K."/>
            <person name="Arakawa K."/>
        </authorList>
    </citation>
    <scope>NUCLEOTIDE SEQUENCE [LARGE SCALE GENOMIC DNA]</scope>
</reference>
<evidence type="ECO:0000313" key="2">
    <source>
        <dbReference type="EMBL" id="GBP30546.1"/>
    </source>
</evidence>
<dbReference type="EMBL" id="BGZK01000234">
    <property type="protein sequence ID" value="GBP30546.1"/>
    <property type="molecule type" value="Genomic_DNA"/>
</dbReference>
<keyword evidence="3" id="KW-1185">Reference proteome</keyword>
<dbReference type="Proteomes" id="UP000299102">
    <property type="component" value="Unassembled WGS sequence"/>
</dbReference>
<proteinExistence type="predicted"/>
<sequence>MRTRRAEPPAKASLRSNLSSKLERADPVRVRPSNYRNFVLRTDRRPRYGSRGRRAGIYELRQSVRGVGYAPMVICPCGRGGLRWKLNGCIDGPNPLGRQRAERRYRCTVTLLGFRAEVYY</sequence>
<dbReference type="AlphaFoldDB" id="A0A4C1UX15"/>
<evidence type="ECO:0000313" key="3">
    <source>
        <dbReference type="Proteomes" id="UP000299102"/>
    </source>
</evidence>